<dbReference type="EMBL" id="PJQM01000828">
    <property type="protein sequence ID" value="RCI03973.1"/>
    <property type="molecule type" value="Genomic_DNA"/>
</dbReference>
<gene>
    <name evidence="1" type="ORF">CU098_010827</name>
</gene>
<proteinExistence type="predicted"/>
<evidence type="ECO:0000313" key="1">
    <source>
        <dbReference type="EMBL" id="RCI03973.1"/>
    </source>
</evidence>
<dbReference type="STRING" id="4846.A0A367KP56"/>
<dbReference type="Proteomes" id="UP000253551">
    <property type="component" value="Unassembled WGS sequence"/>
</dbReference>
<comment type="caution">
    <text evidence="1">The sequence shown here is derived from an EMBL/GenBank/DDBJ whole genome shotgun (WGS) entry which is preliminary data.</text>
</comment>
<name>A0A367KP56_RHIST</name>
<reference evidence="1 2" key="1">
    <citation type="journal article" date="2018" name="G3 (Bethesda)">
        <title>Phylogenetic and Phylogenomic Definition of Rhizopus Species.</title>
        <authorList>
            <person name="Gryganskyi A.P."/>
            <person name="Golan J."/>
            <person name="Dolatabadi S."/>
            <person name="Mondo S."/>
            <person name="Robb S."/>
            <person name="Idnurm A."/>
            <person name="Muszewska A."/>
            <person name="Steczkiewicz K."/>
            <person name="Masonjones S."/>
            <person name="Liao H.L."/>
            <person name="Gajdeczka M.T."/>
            <person name="Anike F."/>
            <person name="Vuek A."/>
            <person name="Anishchenko I.M."/>
            <person name="Voigt K."/>
            <person name="de Hoog G.S."/>
            <person name="Smith M.E."/>
            <person name="Heitman J."/>
            <person name="Vilgalys R."/>
            <person name="Stajich J.E."/>
        </authorList>
    </citation>
    <scope>NUCLEOTIDE SEQUENCE [LARGE SCALE GENOMIC DNA]</scope>
    <source>
        <strain evidence="1 2">LSU 92-RS-03</strain>
    </source>
</reference>
<dbReference type="OrthoDB" id="432412at2759"/>
<keyword evidence="2" id="KW-1185">Reference proteome</keyword>
<accession>A0A367KP56</accession>
<evidence type="ECO:0000313" key="2">
    <source>
        <dbReference type="Proteomes" id="UP000253551"/>
    </source>
</evidence>
<dbReference type="AlphaFoldDB" id="A0A367KP56"/>
<sequence>MSNVVETIEFLRSLFFDDEFEWASKEDQENYEAIEQEENPQIQYLAVRLKAPVKEQQLYFLCRISLMDSDYQLSLPWTDNGWLSRQDHEQLMASMVPGEDRTSGILENIQQLQMLAEPMLVEEKEQVREKTEQCDFLREWIWFPMIYTREKVNG</sequence>
<organism evidence="1 2">
    <name type="scientific">Rhizopus stolonifer</name>
    <name type="common">Rhizopus nigricans</name>
    <dbReference type="NCBI Taxonomy" id="4846"/>
    <lineage>
        <taxon>Eukaryota</taxon>
        <taxon>Fungi</taxon>
        <taxon>Fungi incertae sedis</taxon>
        <taxon>Mucoromycota</taxon>
        <taxon>Mucoromycotina</taxon>
        <taxon>Mucoromycetes</taxon>
        <taxon>Mucorales</taxon>
        <taxon>Mucorineae</taxon>
        <taxon>Rhizopodaceae</taxon>
        <taxon>Rhizopus</taxon>
    </lineage>
</organism>
<protein>
    <submittedName>
        <fullName evidence="1">Uncharacterized protein</fullName>
    </submittedName>
</protein>